<keyword evidence="1" id="KW-0472">Membrane</keyword>
<dbReference type="AlphaFoldDB" id="A0AAU8G6V1"/>
<dbReference type="EMBL" id="CP159290">
    <property type="protein sequence ID" value="XCH31773.1"/>
    <property type="molecule type" value="Genomic_DNA"/>
</dbReference>
<protein>
    <submittedName>
        <fullName evidence="2">Uncharacterized protein</fullName>
    </submittedName>
</protein>
<keyword evidence="1" id="KW-0812">Transmembrane</keyword>
<name>A0AAU8G6V1_9MICO</name>
<proteinExistence type="predicted"/>
<evidence type="ECO:0000313" key="2">
    <source>
        <dbReference type="EMBL" id="XCH31773.1"/>
    </source>
</evidence>
<accession>A0AAU8G6V1</accession>
<dbReference type="RefSeq" id="WP_353709267.1">
    <property type="nucleotide sequence ID" value="NZ_CP159290.1"/>
</dbReference>
<gene>
    <name evidence="2" type="ORF">ABRQ22_08865</name>
</gene>
<sequence>MRRLVRREVVTAGPRPRLEVETGRAVAGWWPRVVLLVLATAFTGAALQTTGLAPSFVGGTAVALGTATAFLPAPPVPHVLVLLGGLLLIVEGDGPFDPIVFALLPLGHLVLRAAWWADHVPPDARAELRAVLPDLRRVVVLQAALLVVALGVQAVTAREVSSAVATALGGVVVLGLVLLVTPRD</sequence>
<organism evidence="2">
    <name type="scientific">Cellulosimicrobium sp. ES-005</name>
    <dbReference type="NCBI Taxonomy" id="3163031"/>
    <lineage>
        <taxon>Bacteria</taxon>
        <taxon>Bacillati</taxon>
        <taxon>Actinomycetota</taxon>
        <taxon>Actinomycetes</taxon>
        <taxon>Micrococcales</taxon>
        <taxon>Promicromonosporaceae</taxon>
        <taxon>Cellulosimicrobium</taxon>
    </lineage>
</organism>
<evidence type="ECO:0000256" key="1">
    <source>
        <dbReference type="SAM" id="Phobius"/>
    </source>
</evidence>
<feature type="transmembrane region" description="Helical" evidence="1">
    <location>
        <begin position="33"/>
        <end position="57"/>
    </location>
</feature>
<keyword evidence="1" id="KW-1133">Transmembrane helix</keyword>
<reference evidence="2" key="1">
    <citation type="submission" date="2024-06" db="EMBL/GenBank/DDBJ databases">
        <title>Complete genome sequence of the cellulolytic actinobacterium, Cellulosimicrobium ES-005.</title>
        <authorList>
            <person name="Matthews C.T."/>
            <person name="Underwood K.D."/>
            <person name="Ghanchi K.M."/>
            <person name="Fields S.D."/>
            <person name="Gardner S.G."/>
        </authorList>
    </citation>
    <scope>NUCLEOTIDE SEQUENCE</scope>
    <source>
        <strain evidence="2">ES-005</strain>
    </source>
</reference>
<feature type="transmembrane region" description="Helical" evidence="1">
    <location>
        <begin position="96"/>
        <end position="117"/>
    </location>
</feature>
<feature type="transmembrane region" description="Helical" evidence="1">
    <location>
        <begin position="162"/>
        <end position="181"/>
    </location>
</feature>
<feature type="transmembrane region" description="Helical" evidence="1">
    <location>
        <begin position="69"/>
        <end position="90"/>
    </location>
</feature>
<feature type="transmembrane region" description="Helical" evidence="1">
    <location>
        <begin position="138"/>
        <end position="156"/>
    </location>
</feature>